<keyword evidence="2" id="KW-1185">Reference proteome</keyword>
<dbReference type="Proteomes" id="UP000295515">
    <property type="component" value="Unassembled WGS sequence"/>
</dbReference>
<dbReference type="AlphaFoldDB" id="A0A4R3Z633"/>
<evidence type="ECO:0000313" key="2">
    <source>
        <dbReference type="Proteomes" id="UP000295515"/>
    </source>
</evidence>
<dbReference type="EMBL" id="SMCQ01000008">
    <property type="protein sequence ID" value="TCV99617.1"/>
    <property type="molecule type" value="Genomic_DNA"/>
</dbReference>
<name>A0A4R3Z633_9FIRM</name>
<proteinExistence type="predicted"/>
<evidence type="ECO:0000313" key="1">
    <source>
        <dbReference type="EMBL" id="TCV99617.1"/>
    </source>
</evidence>
<organism evidence="1 2">
    <name type="scientific">Longibaculum muris</name>
    <dbReference type="NCBI Taxonomy" id="1796628"/>
    <lineage>
        <taxon>Bacteria</taxon>
        <taxon>Bacillati</taxon>
        <taxon>Bacillota</taxon>
        <taxon>Erysipelotrichia</taxon>
        <taxon>Erysipelotrichales</taxon>
        <taxon>Coprobacillaceae</taxon>
        <taxon>Longibaculum</taxon>
    </lineage>
</organism>
<gene>
    <name evidence="1" type="ORF">EDD60_10857</name>
</gene>
<protein>
    <recommendedName>
        <fullName evidence="3">LysR substrate binding domain-containing protein</fullName>
    </recommendedName>
</protein>
<reference evidence="1 2" key="1">
    <citation type="submission" date="2019-03" db="EMBL/GenBank/DDBJ databases">
        <title>Genomic Encyclopedia of Type Strains, Phase IV (KMG-IV): sequencing the most valuable type-strain genomes for metagenomic binning, comparative biology and taxonomic classification.</title>
        <authorList>
            <person name="Goeker M."/>
        </authorList>
    </citation>
    <scope>NUCLEOTIDE SEQUENCE [LARGE SCALE GENOMIC DNA]</scope>
    <source>
        <strain evidence="1 2">DSM 29487</strain>
    </source>
</reference>
<accession>A0A4R3Z633</accession>
<dbReference type="CDD" id="cd05466">
    <property type="entry name" value="PBP2_LTTR_substrate"/>
    <property type="match status" value="1"/>
</dbReference>
<sequence>MSGELDIILSIDALDTPDFTKVFMRKFPLVAVVYKEHPLASKQSICADDLKNLIYDIRQEKDNQPNIELEGALLQVSCNLGEAIVHEFVIQQNIRSYVSIIPLKPTQGRDIYMMYHKNRYNQLISHFESILKNRKAISK</sequence>
<comment type="caution">
    <text evidence="1">The sequence shown here is derived from an EMBL/GenBank/DDBJ whole genome shotgun (WGS) entry which is preliminary data.</text>
</comment>
<evidence type="ECO:0008006" key="3">
    <source>
        <dbReference type="Google" id="ProtNLM"/>
    </source>
</evidence>
<dbReference type="SUPFAM" id="SSF53850">
    <property type="entry name" value="Periplasmic binding protein-like II"/>
    <property type="match status" value="1"/>
</dbReference>
<dbReference type="Gene3D" id="3.40.190.290">
    <property type="match status" value="1"/>
</dbReference>